<name>A0A2D2AXP7_9CAUL</name>
<dbReference type="EMBL" id="CP024201">
    <property type="protein sequence ID" value="ATQ42786.1"/>
    <property type="molecule type" value="Genomic_DNA"/>
</dbReference>
<evidence type="ECO:0000313" key="1">
    <source>
        <dbReference type="EMBL" id="ATQ42786.1"/>
    </source>
</evidence>
<dbReference type="Proteomes" id="UP000228945">
    <property type="component" value="Chromosome"/>
</dbReference>
<keyword evidence="2" id="KW-1185">Reference proteome</keyword>
<dbReference type="KEGG" id="cmb:CSW64_10375"/>
<proteinExistence type="predicted"/>
<accession>A0A2D2AXP7</accession>
<protein>
    <submittedName>
        <fullName evidence="1">Uncharacterized protein</fullName>
    </submittedName>
</protein>
<sequence length="92" mass="10629">MKPISKRNSLEEIDRNVRASIPVGVDARLAEAYFRANRVEHSNAVRERIVYGIVRGIRGSWLLVEVSAWIRIHYDPHSRVTRIDVSRVNTSF</sequence>
<dbReference type="AlphaFoldDB" id="A0A2D2AXP7"/>
<evidence type="ECO:0000313" key="2">
    <source>
        <dbReference type="Proteomes" id="UP000228945"/>
    </source>
</evidence>
<gene>
    <name evidence="1" type="ORF">CSW64_10375</name>
</gene>
<reference evidence="1 2" key="1">
    <citation type="submission" date="2017-10" db="EMBL/GenBank/DDBJ databases">
        <title>Genome sequence of Caulobacter mirabilis FWC38.</title>
        <authorList>
            <person name="Fiebig A."/>
            <person name="Crosson S."/>
        </authorList>
    </citation>
    <scope>NUCLEOTIDE SEQUENCE [LARGE SCALE GENOMIC DNA]</scope>
    <source>
        <strain evidence="1 2">FWC 38</strain>
    </source>
</reference>
<organism evidence="1 2">
    <name type="scientific">Caulobacter mirabilis</name>
    <dbReference type="NCBI Taxonomy" id="69666"/>
    <lineage>
        <taxon>Bacteria</taxon>
        <taxon>Pseudomonadati</taxon>
        <taxon>Pseudomonadota</taxon>
        <taxon>Alphaproteobacteria</taxon>
        <taxon>Caulobacterales</taxon>
        <taxon>Caulobacteraceae</taxon>
        <taxon>Caulobacter</taxon>
    </lineage>
</organism>